<evidence type="ECO:0000256" key="1">
    <source>
        <dbReference type="SAM" id="MobiDB-lite"/>
    </source>
</evidence>
<name>A0ABT8GUZ2_9BACL</name>
<evidence type="ECO:0000313" key="3">
    <source>
        <dbReference type="Proteomes" id="UP001172743"/>
    </source>
</evidence>
<protein>
    <submittedName>
        <fullName evidence="2">CdaR family protein</fullName>
    </submittedName>
</protein>
<dbReference type="PANTHER" id="PTHR37804">
    <property type="entry name" value="CDAA REGULATORY PROTEIN CDAR"/>
    <property type="match status" value="1"/>
</dbReference>
<organism evidence="2 3">
    <name type="scientific">Ureibacillus aquaedulcis</name>
    <dbReference type="NCBI Taxonomy" id="3058421"/>
    <lineage>
        <taxon>Bacteria</taxon>
        <taxon>Bacillati</taxon>
        <taxon>Bacillota</taxon>
        <taxon>Bacilli</taxon>
        <taxon>Bacillales</taxon>
        <taxon>Caryophanaceae</taxon>
        <taxon>Ureibacillus</taxon>
    </lineage>
</organism>
<keyword evidence="3" id="KW-1185">Reference proteome</keyword>
<dbReference type="InterPro" id="IPR053154">
    <property type="entry name" value="c-di-AMP_regulator"/>
</dbReference>
<dbReference type="PANTHER" id="PTHR37804:SF1">
    <property type="entry name" value="CDAA REGULATORY PROTEIN CDAR"/>
    <property type="match status" value="1"/>
</dbReference>
<evidence type="ECO:0000313" key="2">
    <source>
        <dbReference type="EMBL" id="MDN4495233.1"/>
    </source>
</evidence>
<dbReference type="Gene3D" id="2.170.120.30">
    <property type="match status" value="1"/>
</dbReference>
<reference evidence="2" key="1">
    <citation type="submission" date="2023-07" db="EMBL/GenBank/DDBJ databases">
        <title>Ureibacillus sp. isolated from freshwater well.</title>
        <authorList>
            <person name="Kirdat K."/>
            <person name="Bhatt A."/>
            <person name="Teware R."/>
            <person name="Bhavsar Y."/>
            <person name="Yadav A."/>
        </authorList>
    </citation>
    <scope>NUCLEOTIDE SEQUENCE</scope>
    <source>
        <strain evidence="2">BA0131</strain>
    </source>
</reference>
<feature type="compositionally biased region" description="Low complexity" evidence="1">
    <location>
        <begin position="333"/>
        <end position="351"/>
    </location>
</feature>
<dbReference type="RefSeq" id="WP_301139553.1">
    <property type="nucleotide sequence ID" value="NZ_JAUHTQ010000018.1"/>
</dbReference>
<dbReference type="Pfam" id="PF07949">
    <property type="entry name" value="YbbR"/>
    <property type="match status" value="3"/>
</dbReference>
<feature type="region of interest" description="Disordered" evidence="1">
    <location>
        <begin position="311"/>
        <end position="380"/>
    </location>
</feature>
<feature type="compositionally biased region" description="Acidic residues" evidence="1">
    <location>
        <begin position="317"/>
        <end position="332"/>
    </location>
</feature>
<dbReference type="EMBL" id="JAUHTQ010000018">
    <property type="protein sequence ID" value="MDN4495233.1"/>
    <property type="molecule type" value="Genomic_DNA"/>
</dbReference>
<feature type="compositionally biased region" description="Acidic residues" evidence="1">
    <location>
        <begin position="352"/>
        <end position="380"/>
    </location>
</feature>
<proteinExistence type="predicted"/>
<dbReference type="Gene3D" id="2.170.120.40">
    <property type="entry name" value="YbbR-like domain"/>
    <property type="match status" value="2"/>
</dbReference>
<sequence length="380" mass="42002">MDKLFDSYWALRVIALILAVTLFFYAKAQLDEGQTSESDTNVDIITDVPLEAYYDTENLIVSGLPETVDVTIEGPMPIVIQTKLTKDFKVFVDLSTLLIGEHSVTIQHENFSPKLDVTIDPGVLDLVIEEKVTKEIPVEPEINNSLIAEGYELMGMTSDPSTILVTGAKSVIESIGYVKATVNSEEGITASFNQEANVKVLDSSLNKLDVTIEPETVNVSVDVKQYSRKVPLTIRQTGNPMEGVTINRISSETKVIEIFGPKSIIDPITGLEVEFDISEIQKSGVYEVEIPLPNGVSKLSRYSIEVQANVTKRADNQTEDEVVQEPGQEEEQGQGQQQPEQEQEQEVGPVETEPEEETNNVEETPPVEEETPAEEDNNTE</sequence>
<dbReference type="Proteomes" id="UP001172743">
    <property type="component" value="Unassembled WGS sequence"/>
</dbReference>
<comment type="caution">
    <text evidence="2">The sequence shown here is derived from an EMBL/GenBank/DDBJ whole genome shotgun (WGS) entry which is preliminary data.</text>
</comment>
<gene>
    <name evidence="2" type="ORF">QYB95_16915</name>
</gene>
<dbReference type="InterPro" id="IPR012505">
    <property type="entry name" value="YbbR"/>
</dbReference>
<accession>A0ABT8GUZ2</accession>